<keyword evidence="2" id="KW-0808">Transferase</keyword>
<evidence type="ECO:0000256" key="1">
    <source>
        <dbReference type="ARBA" id="ARBA00022527"/>
    </source>
</evidence>
<evidence type="ECO:0000313" key="9">
    <source>
        <dbReference type="Proteomes" id="UP000593906"/>
    </source>
</evidence>
<evidence type="ECO:0000256" key="4">
    <source>
        <dbReference type="ARBA" id="ARBA00022777"/>
    </source>
</evidence>
<feature type="compositionally biased region" description="Acidic residues" evidence="6">
    <location>
        <begin position="572"/>
        <end position="586"/>
    </location>
</feature>
<dbReference type="SUPFAM" id="SSF56112">
    <property type="entry name" value="Protein kinase-like (PK-like)"/>
    <property type="match status" value="1"/>
</dbReference>
<feature type="region of interest" description="Disordered" evidence="6">
    <location>
        <begin position="532"/>
        <end position="586"/>
    </location>
</feature>
<evidence type="ECO:0000256" key="6">
    <source>
        <dbReference type="SAM" id="MobiDB-lite"/>
    </source>
</evidence>
<feature type="region of interest" description="Disordered" evidence="6">
    <location>
        <begin position="714"/>
        <end position="740"/>
    </location>
</feature>
<dbReference type="GO" id="GO:0007059">
    <property type="term" value="P:chromosome segregation"/>
    <property type="evidence" value="ECO:0007669"/>
    <property type="project" value="TreeGrafter"/>
</dbReference>
<dbReference type="GO" id="GO:0033316">
    <property type="term" value="P:meiotic spindle assembly checkpoint signaling"/>
    <property type="evidence" value="ECO:0007669"/>
    <property type="project" value="TreeGrafter"/>
</dbReference>
<keyword evidence="5" id="KW-0067">ATP-binding</keyword>
<dbReference type="PANTHER" id="PTHR22974">
    <property type="entry name" value="MIXED LINEAGE PROTEIN KINASE"/>
    <property type="match status" value="1"/>
</dbReference>
<keyword evidence="1" id="KW-0723">Serine/threonine-protein kinase</keyword>
<gene>
    <name evidence="8" type="ORF">CPATCC_001664</name>
</gene>
<feature type="compositionally biased region" description="Low complexity" evidence="6">
    <location>
        <begin position="241"/>
        <end position="273"/>
    </location>
</feature>
<protein>
    <recommendedName>
        <fullName evidence="7">Protein kinase domain-containing protein</fullName>
    </recommendedName>
</protein>
<dbReference type="PANTHER" id="PTHR22974:SF21">
    <property type="entry name" value="DUAL SPECIFICITY PROTEIN KINASE TTK"/>
    <property type="match status" value="1"/>
</dbReference>
<dbReference type="Proteomes" id="UP000593906">
    <property type="component" value="Chromosome 4"/>
</dbReference>
<feature type="compositionally biased region" description="Basic and acidic residues" evidence="6">
    <location>
        <begin position="532"/>
        <end position="548"/>
    </location>
</feature>
<dbReference type="PROSITE" id="PS00108">
    <property type="entry name" value="PROTEIN_KINASE_ST"/>
    <property type="match status" value="1"/>
</dbReference>
<dbReference type="Gene3D" id="1.10.510.10">
    <property type="entry name" value="Transferase(Phosphotransferase) domain 1"/>
    <property type="match status" value="1"/>
</dbReference>
<dbReference type="GO" id="GO:0004674">
    <property type="term" value="F:protein serine/threonine kinase activity"/>
    <property type="evidence" value="ECO:0007669"/>
    <property type="project" value="UniProtKB-KW"/>
</dbReference>
<dbReference type="GO" id="GO:0034501">
    <property type="term" value="P:protein localization to kinetochore"/>
    <property type="evidence" value="ECO:0007669"/>
    <property type="project" value="TreeGrafter"/>
</dbReference>
<evidence type="ECO:0000256" key="2">
    <source>
        <dbReference type="ARBA" id="ARBA00022679"/>
    </source>
</evidence>
<name>A0A7S7LH49_CRYPV</name>
<feature type="region of interest" description="Disordered" evidence="6">
    <location>
        <begin position="241"/>
        <end position="280"/>
    </location>
</feature>
<evidence type="ECO:0000313" key="8">
    <source>
        <dbReference type="EMBL" id="QOY42065.1"/>
    </source>
</evidence>
<feature type="compositionally biased region" description="Low complexity" evidence="6">
    <location>
        <begin position="562"/>
        <end position="571"/>
    </location>
</feature>
<dbReference type="PROSITE" id="PS50011">
    <property type="entry name" value="PROTEIN_KINASE_DOM"/>
    <property type="match status" value="1"/>
</dbReference>
<proteinExistence type="predicted"/>
<dbReference type="AlphaFoldDB" id="A0A7S7LH49"/>
<keyword evidence="4" id="KW-0418">Kinase</keyword>
<dbReference type="GO" id="GO:0000776">
    <property type="term" value="C:kinetochore"/>
    <property type="evidence" value="ECO:0007669"/>
    <property type="project" value="TreeGrafter"/>
</dbReference>
<dbReference type="GO" id="GO:0007094">
    <property type="term" value="P:mitotic spindle assembly checkpoint signaling"/>
    <property type="evidence" value="ECO:0007669"/>
    <property type="project" value="TreeGrafter"/>
</dbReference>
<dbReference type="SMART" id="SM00220">
    <property type="entry name" value="S_TKc"/>
    <property type="match status" value="1"/>
</dbReference>
<feature type="domain" description="Protein kinase" evidence="7">
    <location>
        <begin position="492"/>
        <end position="929"/>
    </location>
</feature>
<feature type="compositionally biased region" description="Low complexity" evidence="6">
    <location>
        <begin position="724"/>
        <end position="738"/>
    </location>
</feature>
<dbReference type="OMA" id="QDMSSIN"/>
<feature type="region of interest" description="Disordered" evidence="6">
    <location>
        <begin position="837"/>
        <end position="858"/>
    </location>
</feature>
<dbReference type="EMBL" id="CP044419">
    <property type="protein sequence ID" value="QOY42065.1"/>
    <property type="molecule type" value="Genomic_DNA"/>
</dbReference>
<dbReference type="GO" id="GO:0004712">
    <property type="term" value="F:protein serine/threonine/tyrosine kinase activity"/>
    <property type="evidence" value="ECO:0007669"/>
    <property type="project" value="TreeGrafter"/>
</dbReference>
<dbReference type="InterPro" id="IPR011009">
    <property type="entry name" value="Kinase-like_dom_sf"/>
</dbReference>
<evidence type="ECO:0000259" key="7">
    <source>
        <dbReference type="PROSITE" id="PS50011"/>
    </source>
</evidence>
<dbReference type="Pfam" id="PF00069">
    <property type="entry name" value="Pkinase"/>
    <property type="match status" value="2"/>
</dbReference>
<evidence type="ECO:0000256" key="5">
    <source>
        <dbReference type="ARBA" id="ARBA00022840"/>
    </source>
</evidence>
<dbReference type="VEuPathDB" id="CryptoDB:CPATCC_0018880"/>
<accession>A0A7S7LH49</accession>
<sequence length="1079" mass="119847">MMDWTSVIERDLRRLSELSKGDITSILGFLHHDACDGKLYRLVRSSFPFNLSSGPPNWGLCRPSEVPSTISLSLSYVYRNAVEAANAKLPIKWTEEHVELYLEATIVSCWSSLSENESENSDPDLGELEIGTDLLNEISLQPVGQKDSRIWGLWAVLDFLNNSRKQSETFSNGSLIYNAAKEGMKRIEQGRFYKSEPEALLTAVTTQFTSIMQKSKSGGSIKSPRDINLEQIVTLTQNQNIGHNHNHQNSGNSSSGVETTSTIEDSSSSSSTSAKPVESHRAAIRYVPSKRLGGRAHVFSLSSTTSSTMAATPAVNKINDSTQYGGYSSSNVGNSQLNVTGSNDNIYGSMNCDPKTPIPIRRQRVDEPHIKLNDNTNSMRDHMNIDSNNINQQVNRQREYGRRIGFNIEESGKNIINSNTSSNINTNNTNINGGNCTNVNNSAVRMDTDNEVYMTNGAEKNDLSLNPFVCKYSLEPAVKYPGYKLEVNGKYYEIISSIQKGGSSQVYKVKESKTGELYALKCVRVFTKNHDHSNAHKEQEEKNSEKDLCPPSGGRSRKSIRKSIVNNNDNGVYEEEDDEDEDDDNEEQQLLLMFTEEVNLLKKLRGCPHVIQLIDSEIALSCGAIDIIMELGVKDLNGILQGSTPLPSISVLRSIWTEMVLALKNVHDLRIVHGDIKPANFVFVEKKGNGMPNTRDSLVNLDIENVYHPNSGSSVAPSELLGDNSSSSSSNSTSNSTSIEKSKLHNKTVKIIDFGISRPIADDTTHIFRDKAVGSLPFMAPETVRPVTIPESKFAAAAVASKLRMPHQVMSRTADIWSLGAILYRITYKRHLFQQPISNTSKGSSSTTAGGKKGGSSGKSNIAPHEILMFLQNDQSKISFPREMGITFSEKTENESLWFDALRHLLKWTLQWDPSNRPNVNQLLTHPFIDTCIVSRYVMQQIPKSISNKHPSISDDYLISNLKHNTQTDEDRAALLELLFKSTIPISGLYNSKPKNIYLSSMRWNIVTNGNFLFYSLFEALKVNLNVDQNQSSQQQGSCDQSMINNLAISQYISLVKEVSIPSPPSVNTLNTTYRKGDI</sequence>
<dbReference type="InterPro" id="IPR008271">
    <property type="entry name" value="Ser/Thr_kinase_AS"/>
</dbReference>
<dbReference type="InterPro" id="IPR000719">
    <property type="entry name" value="Prot_kinase_dom"/>
</dbReference>
<reference evidence="8 9" key="1">
    <citation type="submission" date="2019-09" db="EMBL/GenBank/DDBJ databases">
        <title>Consistent, comparative and evidence-based genome assembly and annotation for Cryptosporidium parvum, C. hominis and C. tyzzeri.</title>
        <authorList>
            <person name="Baptista R.P."/>
            <person name="Li Y."/>
            <person name="Sateriale A."/>
            <person name="Ansell B."/>
            <person name="Jex A."/>
            <person name="Sanders M."/>
            <person name="Brooks K."/>
            <person name="Tracey A."/>
            <person name="Berriman M."/>
            <person name="Striepen B."/>
            <person name="Cotton J.A."/>
            <person name="Kissinger J.C."/>
        </authorList>
    </citation>
    <scope>NUCLEOTIDE SEQUENCE [LARGE SCALE GENOMIC DNA]</scope>
    <source>
        <strain evidence="8 9">IOWA-ATCC</strain>
    </source>
</reference>
<evidence type="ECO:0000256" key="3">
    <source>
        <dbReference type="ARBA" id="ARBA00022741"/>
    </source>
</evidence>
<dbReference type="Gene3D" id="3.30.200.20">
    <property type="entry name" value="Phosphorylase Kinase, domain 1"/>
    <property type="match status" value="2"/>
</dbReference>
<organism evidence="8 9">
    <name type="scientific">Cryptosporidium parvum</name>
    <dbReference type="NCBI Taxonomy" id="5807"/>
    <lineage>
        <taxon>Eukaryota</taxon>
        <taxon>Sar</taxon>
        <taxon>Alveolata</taxon>
        <taxon>Apicomplexa</taxon>
        <taxon>Conoidasida</taxon>
        <taxon>Coccidia</taxon>
        <taxon>Eucoccidiorida</taxon>
        <taxon>Eimeriorina</taxon>
        <taxon>Cryptosporidiidae</taxon>
        <taxon>Cryptosporidium</taxon>
    </lineage>
</organism>
<feature type="compositionally biased region" description="Low complexity" evidence="6">
    <location>
        <begin position="840"/>
        <end position="850"/>
    </location>
</feature>
<keyword evidence="3" id="KW-0547">Nucleotide-binding</keyword>
<dbReference type="GO" id="GO:0005524">
    <property type="term" value="F:ATP binding"/>
    <property type="evidence" value="ECO:0007669"/>
    <property type="project" value="UniProtKB-KW"/>
</dbReference>
<dbReference type="GO" id="GO:0005634">
    <property type="term" value="C:nucleus"/>
    <property type="evidence" value="ECO:0007669"/>
    <property type="project" value="TreeGrafter"/>
</dbReference>